<keyword evidence="3" id="KW-0238">DNA-binding</keyword>
<dbReference type="InterPro" id="IPR027417">
    <property type="entry name" value="P-loop_NTPase"/>
</dbReference>
<evidence type="ECO:0000256" key="3">
    <source>
        <dbReference type="ARBA" id="ARBA00023125"/>
    </source>
</evidence>
<evidence type="ECO:0000313" key="5">
    <source>
        <dbReference type="Proteomes" id="UP000177869"/>
    </source>
</evidence>
<protein>
    <recommendedName>
        <fullName evidence="6">Primosomal protein N' 3' DNA-binding domain-containing protein</fullName>
    </recommendedName>
</protein>
<dbReference type="Proteomes" id="UP000177869">
    <property type="component" value="Unassembled WGS sequence"/>
</dbReference>
<dbReference type="GO" id="GO:0006302">
    <property type="term" value="P:double-strand break repair"/>
    <property type="evidence" value="ECO:0007669"/>
    <property type="project" value="TreeGrafter"/>
</dbReference>
<reference evidence="4 5" key="1">
    <citation type="journal article" date="2016" name="Nat. Commun.">
        <title>Thousands of microbial genomes shed light on interconnected biogeochemical processes in an aquifer system.</title>
        <authorList>
            <person name="Anantharaman K."/>
            <person name="Brown C.T."/>
            <person name="Hug L.A."/>
            <person name="Sharon I."/>
            <person name="Castelle C.J."/>
            <person name="Probst A.J."/>
            <person name="Thomas B.C."/>
            <person name="Singh A."/>
            <person name="Wilkins M.J."/>
            <person name="Karaoz U."/>
            <person name="Brodie E.L."/>
            <person name="Williams K.H."/>
            <person name="Hubbard S.S."/>
            <person name="Banfield J.F."/>
        </authorList>
    </citation>
    <scope>NUCLEOTIDE SEQUENCE [LARGE SCALE GENOMIC DNA]</scope>
</reference>
<organism evidence="4 5">
    <name type="scientific">Candidatus Nomurabacteria bacterium RIFCSPHIGHO2_01_FULL_38_19</name>
    <dbReference type="NCBI Taxonomy" id="1801732"/>
    <lineage>
        <taxon>Bacteria</taxon>
        <taxon>Candidatus Nomuraibacteriota</taxon>
    </lineage>
</organism>
<evidence type="ECO:0000256" key="2">
    <source>
        <dbReference type="ARBA" id="ARBA00022840"/>
    </source>
</evidence>
<evidence type="ECO:0008006" key="6">
    <source>
        <dbReference type="Google" id="ProtNLM"/>
    </source>
</evidence>
<sequence length="697" mass="79499">MPNFLEKMDIKAIYHIYAKIKIRVPLEIQRTIKFNFYDYYFKISNGMKIVNVIPLTKGPLRNDLTYFTTKNIESGNVVSIFLRNKKILGLVLFSENVSDVKINIKDMNFNLKKIIEVKENSVFLKEYLESALLVSKYFVSSKNNAFASLIPGVFRENYDKIAPVKIRTSVEIENKKNLKIEKLLLQEPLEDRISIYKTLIRENFALKKSVFIVLPTENDIKTFEEYLSKGIQKFTFAVYGRLSVKKILKKFEQIISTPHPVLIISTAPFLCIPRQDIGVIILERESSDGYKMIARPHLDLRIFAELFASKINAKFISSDTLLRLETIAKQETEHCIPMHSLSFRTNFGGKIEVQKRMTKTLPFKIFSTETLKEIENMLAQKKKVFIFALRKGLATQTICRDCGEIVSCKKCSTLLVLYNLGETKKRTLVCNKCGEEAEGVATCDNCQSWNLAPLGIGTDTVYEEIRKIFSLGRSPTGEPKTKILKLDKESAKNKKTAEKIIKEFDSNSGSILIGTEMALFYLENKVALSVIASFDSLWSIPNFKMSEKILQLSISIISKTENKLIIQTKNNRDPAILAIESGNLLPFAREELEDRKKLGYPPFKRFIKIKHLGNKSETLKAKQILAEILKDYKPLIFSGFLTQVKSKYVTNALIKMETKNWSLPGLSANSSIDENLLAKLLSLPPSFEIFVDPEDLL</sequence>
<proteinExistence type="predicted"/>
<dbReference type="STRING" id="1801732.A2814_00500"/>
<dbReference type="Gene3D" id="3.40.1440.60">
    <property type="entry name" value="PriA, 3(prime) DNA-binding domain"/>
    <property type="match status" value="1"/>
</dbReference>
<name>A0A1F6UVB0_9BACT</name>
<dbReference type="Gene3D" id="3.40.50.300">
    <property type="entry name" value="P-loop containing nucleotide triphosphate hydrolases"/>
    <property type="match status" value="1"/>
</dbReference>
<keyword evidence="2" id="KW-0067">ATP-binding</keyword>
<dbReference type="GO" id="GO:0043138">
    <property type="term" value="F:3'-5' DNA helicase activity"/>
    <property type="evidence" value="ECO:0007669"/>
    <property type="project" value="TreeGrafter"/>
</dbReference>
<dbReference type="GO" id="GO:0006310">
    <property type="term" value="P:DNA recombination"/>
    <property type="evidence" value="ECO:0007669"/>
    <property type="project" value="TreeGrafter"/>
</dbReference>
<dbReference type="GO" id="GO:0003677">
    <property type="term" value="F:DNA binding"/>
    <property type="evidence" value="ECO:0007669"/>
    <property type="project" value="UniProtKB-KW"/>
</dbReference>
<accession>A0A1F6UVB0</accession>
<dbReference type="AlphaFoldDB" id="A0A1F6UVB0"/>
<comment type="caution">
    <text evidence="4">The sequence shown here is derived from an EMBL/GenBank/DDBJ whole genome shotgun (WGS) entry which is preliminary data.</text>
</comment>
<dbReference type="GO" id="GO:0005524">
    <property type="term" value="F:ATP binding"/>
    <property type="evidence" value="ECO:0007669"/>
    <property type="project" value="UniProtKB-KW"/>
</dbReference>
<dbReference type="GO" id="GO:0006270">
    <property type="term" value="P:DNA replication initiation"/>
    <property type="evidence" value="ECO:0007669"/>
    <property type="project" value="TreeGrafter"/>
</dbReference>
<dbReference type="InterPro" id="IPR042115">
    <property type="entry name" value="PriA_3primeBD_sf"/>
</dbReference>
<keyword evidence="1" id="KW-0547">Nucleotide-binding</keyword>
<evidence type="ECO:0000313" key="4">
    <source>
        <dbReference type="EMBL" id="OGI61234.1"/>
    </source>
</evidence>
<dbReference type="PANTHER" id="PTHR30580:SF0">
    <property type="entry name" value="PRIMOSOMAL PROTEIN N"/>
    <property type="match status" value="1"/>
</dbReference>
<dbReference type="EMBL" id="MFTI01000002">
    <property type="protein sequence ID" value="OGI61234.1"/>
    <property type="molecule type" value="Genomic_DNA"/>
</dbReference>
<evidence type="ECO:0000256" key="1">
    <source>
        <dbReference type="ARBA" id="ARBA00022741"/>
    </source>
</evidence>
<dbReference type="PANTHER" id="PTHR30580">
    <property type="entry name" value="PRIMOSOMAL PROTEIN N"/>
    <property type="match status" value="1"/>
</dbReference>
<gene>
    <name evidence="4" type="ORF">A2814_00500</name>
</gene>